<dbReference type="AlphaFoldDB" id="A0A6C0KHE0"/>
<name>A0A6C0KHE0_9ZZZZ</name>
<reference evidence="1" key="1">
    <citation type="journal article" date="2020" name="Nature">
        <title>Giant virus diversity and host interactions through global metagenomics.</title>
        <authorList>
            <person name="Schulz F."/>
            <person name="Roux S."/>
            <person name="Paez-Espino D."/>
            <person name="Jungbluth S."/>
            <person name="Walsh D.A."/>
            <person name="Denef V.J."/>
            <person name="McMahon K.D."/>
            <person name="Konstantinidis K.T."/>
            <person name="Eloe-Fadrosh E.A."/>
            <person name="Kyrpides N.C."/>
            <person name="Woyke T."/>
        </authorList>
    </citation>
    <scope>NUCLEOTIDE SEQUENCE</scope>
    <source>
        <strain evidence="1">GVMAG-S-3300012000-53</strain>
    </source>
</reference>
<evidence type="ECO:0000313" key="1">
    <source>
        <dbReference type="EMBL" id="QHU16576.1"/>
    </source>
</evidence>
<protein>
    <submittedName>
        <fullName evidence="1">Uncharacterized protein</fullName>
    </submittedName>
</protein>
<dbReference type="EMBL" id="MN740886">
    <property type="protein sequence ID" value="QHU16576.1"/>
    <property type="molecule type" value="Genomic_DNA"/>
</dbReference>
<proteinExistence type="predicted"/>
<organism evidence="1">
    <name type="scientific">viral metagenome</name>
    <dbReference type="NCBI Taxonomy" id="1070528"/>
    <lineage>
        <taxon>unclassified sequences</taxon>
        <taxon>metagenomes</taxon>
        <taxon>organismal metagenomes</taxon>
    </lineage>
</organism>
<sequence length="53" mass="6173">MNKKIKDDEQYCSDIEWVIGYIIGKSVSFAVNICIHIVNHTVNGVKREFFNKK</sequence>
<accession>A0A6C0KHE0</accession>